<dbReference type="GO" id="GO:0008021">
    <property type="term" value="C:synaptic vesicle"/>
    <property type="evidence" value="ECO:0007669"/>
    <property type="project" value="TreeGrafter"/>
</dbReference>
<dbReference type="GO" id="GO:0002092">
    <property type="term" value="P:positive regulation of receptor internalization"/>
    <property type="evidence" value="ECO:0007669"/>
    <property type="project" value="TreeGrafter"/>
</dbReference>
<dbReference type="FunFam" id="1.20.1270.60:FF:000023">
    <property type="entry name" value="Interacting with PRKCA"/>
    <property type="match status" value="1"/>
</dbReference>
<dbReference type="SMART" id="SM00228">
    <property type="entry name" value="PDZ"/>
    <property type="match status" value="1"/>
</dbReference>
<keyword evidence="6" id="KW-0963">Cytoplasm</keyword>
<dbReference type="GO" id="GO:0005886">
    <property type="term" value="C:plasma membrane"/>
    <property type="evidence" value="ECO:0007669"/>
    <property type="project" value="GOC"/>
</dbReference>
<dbReference type="PROSITE" id="PS50870">
    <property type="entry name" value="AH"/>
    <property type="match status" value="1"/>
</dbReference>
<reference evidence="29" key="1">
    <citation type="submission" date="2018-06" db="EMBL/GenBank/DDBJ databases">
        <title>Genome assembly of Danube salmon.</title>
        <authorList>
            <person name="Macqueen D.J."/>
            <person name="Gundappa M.K."/>
        </authorList>
    </citation>
    <scope>NUCLEOTIDE SEQUENCE [LARGE SCALE GENOMIC DNA]</scope>
</reference>
<reference evidence="28" key="3">
    <citation type="submission" date="2025-09" db="UniProtKB">
        <authorList>
            <consortium name="Ensembl"/>
        </authorList>
    </citation>
    <scope>IDENTIFICATION</scope>
</reference>
<dbReference type="GO" id="GO:0019904">
    <property type="term" value="F:protein domain specific binding"/>
    <property type="evidence" value="ECO:0007669"/>
    <property type="project" value="InterPro"/>
</dbReference>
<dbReference type="GO" id="GO:0005543">
    <property type="term" value="F:phospholipid binding"/>
    <property type="evidence" value="ECO:0007669"/>
    <property type="project" value="TreeGrafter"/>
</dbReference>
<evidence type="ECO:0000256" key="9">
    <source>
        <dbReference type="ARBA" id="ARBA00022723"/>
    </source>
</evidence>
<comment type="function">
    <text evidence="20">Probable adapter protein that bind to and organize the subcellular localization of a variety of membrane proteins containing some PDZ recognition sequence. Involved in the clustering of various receptors, possibly by acting at the receptor internalization level. Plays a role in synaptic plasticity by regulating the trafficking and internalization of AMPA receptors. May be regulated upon PRKCA activation. May regulate ASIC1/ASIC3 channel. Regulates actin polymerization by inhibiting the actin-nucleating activity of the Arp2/3 complex; the function is competitive with nucleation promoting factors and is linked to neuronal morphology regulation and AMPA receptor (AMPAR) endocytosis. Via interaction with the Arp2/3 complex involved in regulation of synaptic plasicity of excitatory synapses and required for spine shrinkage during long-term depression (LTD). Involved in regulation of astrocyte morphology, antagonistic to Arp2/3 complex activator WASL/N-WASP function.</text>
</comment>
<evidence type="ECO:0000256" key="8">
    <source>
        <dbReference type="ARBA" id="ARBA00022599"/>
    </source>
</evidence>
<dbReference type="GO" id="GO:0005080">
    <property type="term" value="F:protein kinase C binding"/>
    <property type="evidence" value="ECO:0007669"/>
    <property type="project" value="TreeGrafter"/>
</dbReference>
<evidence type="ECO:0000256" key="16">
    <source>
        <dbReference type="ARBA" id="ARBA00023212"/>
    </source>
</evidence>
<evidence type="ECO:0000256" key="7">
    <source>
        <dbReference type="ARBA" id="ARBA00022553"/>
    </source>
</evidence>
<dbReference type="CDD" id="cd07659">
    <property type="entry name" value="BAR_PICK1"/>
    <property type="match status" value="1"/>
</dbReference>
<keyword evidence="10" id="KW-0862">Zinc</keyword>
<evidence type="ECO:0000256" key="19">
    <source>
        <dbReference type="ARBA" id="ARBA00032804"/>
    </source>
</evidence>
<feature type="region of interest" description="Disordered" evidence="25">
    <location>
        <begin position="450"/>
        <end position="486"/>
    </location>
</feature>
<evidence type="ECO:0000256" key="20">
    <source>
        <dbReference type="ARBA" id="ARBA00033721"/>
    </source>
</evidence>
<dbReference type="GO" id="GO:0006886">
    <property type="term" value="P:intracellular protein transport"/>
    <property type="evidence" value="ECO:0007669"/>
    <property type="project" value="TreeGrafter"/>
</dbReference>
<dbReference type="GO" id="GO:0032588">
    <property type="term" value="C:trans-Golgi network membrane"/>
    <property type="evidence" value="ECO:0007669"/>
    <property type="project" value="TreeGrafter"/>
</dbReference>
<dbReference type="InterPro" id="IPR030798">
    <property type="entry name" value="Arfaptin_fam"/>
</dbReference>
<comment type="subcellular location">
    <subcellularLocation>
        <location evidence="2">Cytoplasm</location>
        <location evidence="2">Cytoskeleton</location>
    </subcellularLocation>
    <subcellularLocation>
        <location evidence="3">Cytoplasm</location>
        <location evidence="3">Perinuclear region</location>
    </subcellularLocation>
    <subcellularLocation>
        <location evidence="4">Membrane</location>
        <topology evidence="4">Lipid-anchor</topology>
    </subcellularLocation>
    <subcellularLocation>
        <location evidence="1">Membrane</location>
        <topology evidence="1">Peripheral membrane protein</topology>
    </subcellularLocation>
    <subcellularLocation>
        <location evidence="22">Postsynaptic density</location>
    </subcellularLocation>
    <subcellularLocation>
        <location evidence="21">Synapse</location>
        <location evidence="21">Synaptosome</location>
    </subcellularLocation>
</comment>
<dbReference type="InterPro" id="IPR037959">
    <property type="entry name" value="PICK1_BAR"/>
</dbReference>
<keyword evidence="29" id="KW-1185">Reference proteome</keyword>
<dbReference type="Proteomes" id="UP000314982">
    <property type="component" value="Unassembled WGS sequence"/>
</dbReference>
<evidence type="ECO:0000256" key="4">
    <source>
        <dbReference type="ARBA" id="ARBA00004635"/>
    </source>
</evidence>
<evidence type="ECO:0000259" key="26">
    <source>
        <dbReference type="PROSITE" id="PS50106"/>
    </source>
</evidence>
<sequence>MFFSSRDWETIPGTISLKKDAQNLIGISIGGGAQYCPCLYIVQVFDNTPAALEGTLAAGDEITGVNGKPVKGKTKVEVAKMIQAVQGEATIHYNKLQADPKQGKSLDIVLKKVKHRLVENMSSGTADALGLSRAILCNDGLVKRLEELEKTAELYKGLMEHTKRLLRAFFELSQTHRAFGDVFSVIGVREPQAAASEAFVKFAEAHRNMEKYGIQLLKTIKPMLHDLNTYLHKAIPDTKLTIRKYLDVKFEYLSYCLKVKEMDDEEYSCIAMGEPMYRVGTGNYEYRLVLRCRQEARARFAKMRKDVLEKIELLDQKHGLFSLCVFSLCLPITNGYKSLPTGQKLGISTLFPRGKLIGLAKSTQGNFVFFISILDFMLSSILSEVWYKGRVRVNTLLPSCFPSVQDIVFQLQRFVSGMSRYYDECYAVLKEADVFPIEVDLSRTMINYGSQSRSFTEEEEEEEEAGGSEELDGGAENGAEKLIDDY</sequence>
<keyword evidence="11" id="KW-0106">Calcium</keyword>
<feature type="domain" description="AH" evidence="27">
    <location>
        <begin position="136"/>
        <end position="318"/>
    </location>
</feature>
<dbReference type="Gene3D" id="2.30.42.10">
    <property type="match status" value="1"/>
</dbReference>
<dbReference type="PANTHER" id="PTHR12141">
    <property type="entry name" value="ARFAPTIN-RELATED"/>
    <property type="match status" value="1"/>
</dbReference>
<dbReference type="AlphaFoldDB" id="A0A4W5PN18"/>
<dbReference type="GO" id="GO:0046872">
    <property type="term" value="F:metal ion binding"/>
    <property type="evidence" value="ECO:0007669"/>
    <property type="project" value="UniProtKB-KW"/>
</dbReference>
<dbReference type="GO" id="GO:0003779">
    <property type="term" value="F:actin binding"/>
    <property type="evidence" value="ECO:0007669"/>
    <property type="project" value="UniProtKB-KW"/>
</dbReference>
<organism evidence="28 29">
    <name type="scientific">Hucho hucho</name>
    <name type="common">huchen</name>
    <dbReference type="NCBI Taxonomy" id="62062"/>
    <lineage>
        <taxon>Eukaryota</taxon>
        <taxon>Metazoa</taxon>
        <taxon>Chordata</taxon>
        <taxon>Craniata</taxon>
        <taxon>Vertebrata</taxon>
        <taxon>Euteleostomi</taxon>
        <taxon>Actinopterygii</taxon>
        <taxon>Neopterygii</taxon>
        <taxon>Teleostei</taxon>
        <taxon>Protacanthopterygii</taxon>
        <taxon>Salmoniformes</taxon>
        <taxon>Salmonidae</taxon>
        <taxon>Salmoninae</taxon>
        <taxon>Hucho</taxon>
    </lineage>
</organism>
<feature type="compositionally biased region" description="Acidic residues" evidence="25">
    <location>
        <begin position="457"/>
        <end position="473"/>
    </location>
</feature>
<dbReference type="GeneTree" id="ENSGT00950000183040"/>
<dbReference type="InterPro" id="IPR036034">
    <property type="entry name" value="PDZ_sf"/>
</dbReference>
<keyword evidence="7" id="KW-0597">Phosphoprotein</keyword>
<evidence type="ECO:0000256" key="14">
    <source>
        <dbReference type="ARBA" id="ARBA00023139"/>
    </source>
</evidence>
<keyword evidence="15" id="KW-0009">Actin-binding</keyword>
<evidence type="ECO:0000256" key="18">
    <source>
        <dbReference type="ARBA" id="ARBA00031097"/>
    </source>
</evidence>
<keyword evidence="17" id="KW-0449">Lipoprotein</keyword>
<reference evidence="28" key="2">
    <citation type="submission" date="2025-08" db="UniProtKB">
        <authorList>
            <consortium name="Ensembl"/>
        </authorList>
    </citation>
    <scope>IDENTIFICATION</scope>
</reference>
<evidence type="ECO:0000256" key="1">
    <source>
        <dbReference type="ARBA" id="ARBA00004170"/>
    </source>
</evidence>
<dbReference type="InterPro" id="IPR001478">
    <property type="entry name" value="PDZ"/>
</dbReference>
<keyword evidence="9" id="KW-0479">Metal-binding</keyword>
<dbReference type="SMART" id="SM01015">
    <property type="entry name" value="Arfaptin"/>
    <property type="match status" value="1"/>
</dbReference>
<dbReference type="Gene3D" id="1.20.1270.60">
    <property type="entry name" value="Arfaptin homology (AH) domain/BAR domain"/>
    <property type="match status" value="1"/>
</dbReference>
<evidence type="ECO:0000313" key="28">
    <source>
        <dbReference type="Ensembl" id="ENSHHUP00000063588.1"/>
    </source>
</evidence>
<keyword evidence="12" id="KW-0770">Synapse</keyword>
<dbReference type="SUPFAM" id="SSF103657">
    <property type="entry name" value="BAR/IMD domain-like"/>
    <property type="match status" value="1"/>
</dbReference>
<accession>A0A4W5PN18</accession>
<evidence type="ECO:0000259" key="27">
    <source>
        <dbReference type="PROSITE" id="PS50870"/>
    </source>
</evidence>
<dbReference type="STRING" id="62062.ENSHHUP00000063588"/>
<dbReference type="GO" id="GO:0048471">
    <property type="term" value="C:perinuclear region of cytoplasm"/>
    <property type="evidence" value="ECO:0007669"/>
    <property type="project" value="UniProtKB-SubCell"/>
</dbReference>
<dbReference type="Ensembl" id="ENSHHUT00000065735.1">
    <property type="protein sequence ID" value="ENSHHUP00000063588.1"/>
    <property type="gene ID" value="ENSHHUG00000037461.1"/>
</dbReference>
<evidence type="ECO:0000256" key="22">
    <source>
        <dbReference type="ARBA" id="ARBA00034105"/>
    </source>
</evidence>
<keyword evidence="8" id="KW-0771">Synaptosome</keyword>
<dbReference type="GO" id="GO:0034315">
    <property type="term" value="P:regulation of Arp2/3 complex-mediated actin nucleation"/>
    <property type="evidence" value="ECO:0007669"/>
    <property type="project" value="TreeGrafter"/>
</dbReference>
<evidence type="ECO:0000256" key="3">
    <source>
        <dbReference type="ARBA" id="ARBA00004556"/>
    </source>
</evidence>
<evidence type="ECO:0000256" key="15">
    <source>
        <dbReference type="ARBA" id="ARBA00023203"/>
    </source>
</evidence>
<dbReference type="GO" id="GO:0005856">
    <property type="term" value="C:cytoskeleton"/>
    <property type="evidence" value="ECO:0007669"/>
    <property type="project" value="UniProtKB-SubCell"/>
</dbReference>
<dbReference type="FunFam" id="2.30.42.10:FF:000073">
    <property type="entry name" value="Interacting with PRKCA"/>
    <property type="match status" value="1"/>
</dbReference>
<evidence type="ECO:0000256" key="11">
    <source>
        <dbReference type="ARBA" id="ARBA00022837"/>
    </source>
</evidence>
<evidence type="ECO:0000256" key="10">
    <source>
        <dbReference type="ARBA" id="ARBA00022833"/>
    </source>
</evidence>
<evidence type="ECO:0000256" key="12">
    <source>
        <dbReference type="ARBA" id="ARBA00023018"/>
    </source>
</evidence>
<dbReference type="GO" id="GO:0014069">
    <property type="term" value="C:postsynaptic density"/>
    <property type="evidence" value="ECO:0007669"/>
    <property type="project" value="UniProtKB-SubCell"/>
</dbReference>
<dbReference type="GO" id="GO:0043005">
    <property type="term" value="C:neuron projection"/>
    <property type="evidence" value="ECO:0007669"/>
    <property type="project" value="UniProtKB-KW"/>
</dbReference>
<dbReference type="InterPro" id="IPR010504">
    <property type="entry name" value="AH_dom"/>
</dbReference>
<evidence type="ECO:0000256" key="5">
    <source>
        <dbReference type="ARBA" id="ARBA00017975"/>
    </source>
</evidence>
<dbReference type="GO" id="GO:0097062">
    <property type="term" value="P:dendritic spine maintenance"/>
    <property type="evidence" value="ECO:0007669"/>
    <property type="project" value="TreeGrafter"/>
</dbReference>
<evidence type="ECO:0000256" key="17">
    <source>
        <dbReference type="ARBA" id="ARBA00023288"/>
    </source>
</evidence>
<keyword evidence="16" id="KW-0206">Cytoskeleton</keyword>
<evidence type="ECO:0000256" key="13">
    <source>
        <dbReference type="ARBA" id="ARBA00023136"/>
    </source>
</evidence>
<evidence type="ECO:0000256" key="25">
    <source>
        <dbReference type="SAM" id="MobiDB-lite"/>
    </source>
</evidence>
<keyword evidence="13" id="KW-0472">Membrane</keyword>
<dbReference type="Pfam" id="PF00595">
    <property type="entry name" value="PDZ"/>
    <property type="match status" value="1"/>
</dbReference>
<dbReference type="SUPFAM" id="SSF50156">
    <property type="entry name" value="PDZ domain-like"/>
    <property type="match status" value="1"/>
</dbReference>
<evidence type="ECO:0000256" key="23">
    <source>
        <dbReference type="ARBA" id="ARBA00093501"/>
    </source>
</evidence>
<dbReference type="PANTHER" id="PTHR12141:SF1">
    <property type="entry name" value="PRKCA-BINDING PROTEIN"/>
    <property type="match status" value="1"/>
</dbReference>
<protein>
    <recommendedName>
        <fullName evidence="5">PRKCA-binding protein</fullName>
    </recommendedName>
    <alternativeName>
        <fullName evidence="19">Protein interacting with C kinase 1</fullName>
    </alternativeName>
    <alternativeName>
        <fullName evidence="18">Protein kinase C-alpha-binding protein</fullName>
    </alternativeName>
</protein>
<proteinExistence type="predicted"/>
<evidence type="ECO:0000313" key="29">
    <source>
        <dbReference type="Proteomes" id="UP000314982"/>
    </source>
</evidence>
<feature type="coiled-coil region" evidence="24">
    <location>
        <begin position="138"/>
        <end position="165"/>
    </location>
</feature>
<comment type="subunit">
    <text evidence="23">Monomer and homodimer. Interacts with CXADR. Interacts presynaptically with the glutamate receptors GRIA2, GRIA3, GRIK3, isoform 3 of GRIA4, isoform A of GRM4, GRM7 and GRM8; with NAPA and NAPB; and with BTG2. The interaction with NAPA and NAPB disrupts the interaction with GRIA2, conducting to the internalization of GRIA2. Interacts with PRKCA; with the amine transporters SLC6A2 and SLC6A3; with the channels ASIC1 and ASIC2; with the GTP-binding proteins ARF1 and ARF3; with the ephrin receptor tyrosine kinases EPHA7, EPHB1 and EPHB2; with ERBB2 and through its PDZ domain with the C-terminal tail of PRLHR. Interacts with UNC5A. Interacts (via AH domain) with NCS1/FREQ; in a calcium-dependent manner. Interacts with F-actin and associates with the ARP2/3 complex. Interacts (via PDZ domain) with ARF1 (activated); the interaction blocks Arp2/3 complex inhibition. Interacts with SORCS3.</text>
</comment>
<evidence type="ECO:0000256" key="24">
    <source>
        <dbReference type="SAM" id="Coils"/>
    </source>
</evidence>
<evidence type="ECO:0000256" key="6">
    <source>
        <dbReference type="ARBA" id="ARBA00022490"/>
    </source>
</evidence>
<name>A0A4W5PN18_9TELE</name>
<keyword evidence="14" id="KW-0564">Palmitate</keyword>
<dbReference type="Pfam" id="PF06456">
    <property type="entry name" value="Arfaptin"/>
    <property type="match status" value="1"/>
</dbReference>
<dbReference type="PROSITE" id="PS50106">
    <property type="entry name" value="PDZ"/>
    <property type="match status" value="1"/>
</dbReference>
<dbReference type="GO" id="GO:0043113">
    <property type="term" value="P:receptor clustering"/>
    <property type="evidence" value="ECO:0007669"/>
    <property type="project" value="TreeGrafter"/>
</dbReference>
<dbReference type="InterPro" id="IPR027267">
    <property type="entry name" value="AH/BAR_dom_sf"/>
</dbReference>
<feature type="domain" description="PDZ" evidence="26">
    <location>
        <begin position="14"/>
        <end position="97"/>
    </location>
</feature>
<keyword evidence="24" id="KW-0175">Coiled coil</keyword>
<dbReference type="GO" id="GO:0098842">
    <property type="term" value="C:postsynaptic early endosome"/>
    <property type="evidence" value="ECO:0007669"/>
    <property type="project" value="TreeGrafter"/>
</dbReference>
<evidence type="ECO:0000256" key="21">
    <source>
        <dbReference type="ARBA" id="ARBA00034102"/>
    </source>
</evidence>
<dbReference type="CDD" id="cd06722">
    <property type="entry name" value="PDZ_PICK1-like"/>
    <property type="match status" value="1"/>
</dbReference>
<evidence type="ECO:0000256" key="2">
    <source>
        <dbReference type="ARBA" id="ARBA00004245"/>
    </source>
</evidence>